<evidence type="ECO:0000313" key="1">
    <source>
        <dbReference type="EMBL" id="KJV63030.1"/>
    </source>
</evidence>
<dbReference type="EMBL" id="LANT01000008">
    <property type="protein sequence ID" value="KJV63030.1"/>
    <property type="molecule type" value="Genomic_DNA"/>
</dbReference>
<organism evidence="1 2">
    <name type="scientific">Anaplasma phagocytophilum str. NCH-1</name>
    <dbReference type="NCBI Taxonomy" id="1359161"/>
    <lineage>
        <taxon>Bacteria</taxon>
        <taxon>Pseudomonadati</taxon>
        <taxon>Pseudomonadota</taxon>
        <taxon>Alphaproteobacteria</taxon>
        <taxon>Rickettsiales</taxon>
        <taxon>Anaplasmataceae</taxon>
        <taxon>Anaplasma</taxon>
        <taxon>phagocytophilum group</taxon>
    </lineage>
</organism>
<dbReference type="AlphaFoldDB" id="A0A0F3N4M5"/>
<reference evidence="1 2" key="1">
    <citation type="submission" date="2015-01" db="EMBL/GenBank/DDBJ databases">
        <title>Genome Sequencing of Rickettsiales.</title>
        <authorList>
            <person name="Daugherty S.C."/>
            <person name="Su Q."/>
            <person name="Abolude K."/>
            <person name="Beier-Sexton M."/>
            <person name="Carlyon J.A."/>
            <person name="Carter R."/>
            <person name="Day N.P."/>
            <person name="Dumler S.J."/>
            <person name="Dyachenko V."/>
            <person name="Godinez A."/>
            <person name="Kurtti T.J."/>
            <person name="Lichay M."/>
            <person name="Mullins K.E."/>
            <person name="Ott S."/>
            <person name="Pappas-Brown V."/>
            <person name="Paris D.H."/>
            <person name="Patel P."/>
            <person name="Richards A.L."/>
            <person name="Sadzewicz L."/>
            <person name="Sears K."/>
            <person name="Seidman D."/>
            <person name="Sengamalay N."/>
            <person name="Stenos J."/>
            <person name="Tallon L.J."/>
            <person name="Vincent G."/>
            <person name="Fraser C.M."/>
            <person name="Munderloh U."/>
            <person name="Dunning-Hotopp J.C."/>
        </authorList>
    </citation>
    <scope>NUCLEOTIDE SEQUENCE [LARGE SCALE GENOMIC DNA]</scope>
    <source>
        <strain evidence="1 2">NCH-1</strain>
    </source>
</reference>
<gene>
    <name evidence="1" type="ORF">EPHNCH_1151</name>
</gene>
<sequence length="40" mass="4475">MTHIECWNIANIMGVIWHGRALNNTATLSVSFESREIGDS</sequence>
<dbReference type="Proteomes" id="UP000033754">
    <property type="component" value="Unassembled WGS sequence"/>
</dbReference>
<accession>A0A0F3N4M5</accession>
<comment type="caution">
    <text evidence="1">The sequence shown here is derived from an EMBL/GenBank/DDBJ whole genome shotgun (WGS) entry which is preliminary data.</text>
</comment>
<proteinExistence type="predicted"/>
<evidence type="ECO:0000313" key="2">
    <source>
        <dbReference type="Proteomes" id="UP000033754"/>
    </source>
</evidence>
<protein>
    <submittedName>
        <fullName evidence="1">Uncharacterized protein</fullName>
    </submittedName>
</protein>
<name>A0A0F3N4M5_ANAPH</name>
<dbReference type="PATRIC" id="fig|1359161.3.peg.1299"/>